<dbReference type="HAMAP" id="MF_01523">
    <property type="entry name" value="16SrRNA_methyltr_J"/>
    <property type="match status" value="1"/>
</dbReference>
<dbReference type="SUPFAM" id="SSF53335">
    <property type="entry name" value="S-adenosyl-L-methionine-dependent methyltransferases"/>
    <property type="match status" value="1"/>
</dbReference>
<dbReference type="PANTHER" id="PTHR36112:SF1">
    <property type="entry name" value="RIBOSOMAL RNA SMALL SUBUNIT METHYLTRANSFERASE J"/>
    <property type="match status" value="1"/>
</dbReference>
<gene>
    <name evidence="1" type="primary">rsmJ</name>
    <name evidence="2" type="ORF">GH984_05305</name>
</gene>
<keyword evidence="1" id="KW-0489">Methyltransferase</keyword>
<keyword evidence="1" id="KW-0963">Cytoplasm</keyword>
<dbReference type="Pfam" id="PF04445">
    <property type="entry name" value="SAM_MT"/>
    <property type="match status" value="1"/>
</dbReference>
<feature type="binding site" evidence="1">
    <location>
        <position position="172"/>
    </location>
    <ligand>
        <name>S-adenosyl-L-methionine</name>
        <dbReference type="ChEBI" id="CHEBI:59789"/>
    </ligand>
</feature>
<dbReference type="InterPro" id="IPR029063">
    <property type="entry name" value="SAM-dependent_MTases_sf"/>
</dbReference>
<dbReference type="CDD" id="cd02440">
    <property type="entry name" value="AdoMet_MTases"/>
    <property type="match status" value="1"/>
</dbReference>
<dbReference type="EMBL" id="WJPP01000002">
    <property type="protein sequence ID" value="MRH78118.1"/>
    <property type="molecule type" value="Genomic_DNA"/>
</dbReference>
<accession>A0A6N7QSJ9</accession>
<dbReference type="GO" id="GO:0005737">
    <property type="term" value="C:cytoplasm"/>
    <property type="evidence" value="ECO:0007669"/>
    <property type="project" value="UniProtKB-SubCell"/>
</dbReference>
<feature type="binding site" evidence="1">
    <location>
        <begin position="119"/>
        <end position="120"/>
    </location>
    <ligand>
        <name>S-adenosyl-L-methionine</name>
        <dbReference type="ChEBI" id="CHEBI:59789"/>
    </ligand>
</feature>
<keyword evidence="1" id="KW-0698">rRNA processing</keyword>
<comment type="catalytic activity">
    <reaction evidence="1">
        <text>guanosine(1516) in 16S rRNA + S-adenosyl-L-methionine = N(2)-methylguanosine(1516) in 16S rRNA + S-adenosyl-L-homocysteine + H(+)</text>
        <dbReference type="Rhea" id="RHEA:43220"/>
        <dbReference type="Rhea" id="RHEA-COMP:10412"/>
        <dbReference type="Rhea" id="RHEA-COMP:10413"/>
        <dbReference type="ChEBI" id="CHEBI:15378"/>
        <dbReference type="ChEBI" id="CHEBI:57856"/>
        <dbReference type="ChEBI" id="CHEBI:59789"/>
        <dbReference type="ChEBI" id="CHEBI:74269"/>
        <dbReference type="ChEBI" id="CHEBI:74481"/>
        <dbReference type="EC" id="2.1.1.242"/>
    </reaction>
</comment>
<comment type="caution">
    <text evidence="2">The sequence shown here is derived from an EMBL/GenBank/DDBJ whole genome shotgun (WGS) entry which is preliminary data.</text>
</comment>
<name>A0A6N7QSJ9_9GAMM</name>
<comment type="subcellular location">
    <subcellularLocation>
        <location evidence="1">Cytoplasm</location>
    </subcellularLocation>
</comment>
<sequence>MAISLVITPEISQQRGFEIAQRTGATLMHSAPVNGQYLQLSPTGLALCDSEQPKQRLRVDFTAGKQGFRLRQHGQAREAIVRACGIGKAPKLHIVDATAGLGHDAFVLASHGAIVTMLERSVVVAALLRDGLQRAEQEGAHHITSRLTLIQTEAVDWLNQSDWPAADAVYLDPMYRPARRKAAAAKPLAMLEKLLEQQQQNNENLLTAALKAASKRVVVKRQRLAPTLGQAPPNFSITGRSTRFDVYIPG</sequence>
<reference evidence="2 3" key="1">
    <citation type="submission" date="2019-11" db="EMBL/GenBank/DDBJ databases">
        <authorList>
            <person name="Zhang X.Y."/>
        </authorList>
    </citation>
    <scope>NUCLEOTIDE SEQUENCE [LARGE SCALE GENOMIC DNA]</scope>
    <source>
        <strain evidence="2 3">C176</strain>
    </source>
</reference>
<evidence type="ECO:0000313" key="3">
    <source>
        <dbReference type="Proteomes" id="UP000433788"/>
    </source>
</evidence>
<keyword evidence="1" id="KW-0808">Transferase</keyword>
<dbReference type="RefSeq" id="WP_153719151.1">
    <property type="nucleotide sequence ID" value="NZ_WJPP01000002.1"/>
</dbReference>
<keyword evidence="1" id="KW-0949">S-adenosyl-L-methionine</keyword>
<dbReference type="GO" id="GO:0008990">
    <property type="term" value="F:rRNA (guanine-N2-)-methyltransferase activity"/>
    <property type="evidence" value="ECO:0007669"/>
    <property type="project" value="UniProtKB-UniRule"/>
</dbReference>
<dbReference type="AlphaFoldDB" id="A0A6N7QSJ9"/>
<protein>
    <recommendedName>
        <fullName evidence="1">Ribosomal RNA small subunit methyltransferase J</fullName>
        <ecNumber evidence="1">2.1.1.242</ecNumber>
    </recommendedName>
    <alternativeName>
        <fullName evidence="1">16S rRNA m2G1516 methyltransferase</fullName>
    </alternativeName>
    <alternativeName>
        <fullName evidence="1">rRNA (guanine-N(2)-)-methyltransferase</fullName>
    </alternativeName>
</protein>
<evidence type="ECO:0000256" key="1">
    <source>
        <dbReference type="HAMAP-Rule" id="MF_01523"/>
    </source>
</evidence>
<dbReference type="InterPro" id="IPR007536">
    <property type="entry name" value="16SrRNA_methylTrfase_J"/>
</dbReference>
<dbReference type="Gene3D" id="3.40.50.150">
    <property type="entry name" value="Vaccinia Virus protein VP39"/>
    <property type="match status" value="1"/>
</dbReference>
<comment type="caution">
    <text evidence="1">Lacks conserved residue(s) required for the propagation of feature annotation.</text>
</comment>
<comment type="function">
    <text evidence="1">Specifically methylates the guanosine in position 1516 of 16S rRNA.</text>
</comment>
<keyword evidence="3" id="KW-1185">Reference proteome</keyword>
<evidence type="ECO:0000313" key="2">
    <source>
        <dbReference type="EMBL" id="MRH78118.1"/>
    </source>
</evidence>
<dbReference type="Proteomes" id="UP000433788">
    <property type="component" value="Unassembled WGS sequence"/>
</dbReference>
<dbReference type="PANTHER" id="PTHR36112">
    <property type="entry name" value="RIBOSOMAL RNA SMALL SUBUNIT METHYLTRANSFERASE J"/>
    <property type="match status" value="1"/>
</dbReference>
<proteinExistence type="inferred from homology"/>
<comment type="similarity">
    <text evidence="1">Belongs to the methyltransferase superfamily. RsmJ family.</text>
</comment>
<organism evidence="2 3">
    <name type="scientific">Spiribacter salilacus</name>
    <dbReference type="NCBI Taxonomy" id="2664894"/>
    <lineage>
        <taxon>Bacteria</taxon>
        <taxon>Pseudomonadati</taxon>
        <taxon>Pseudomonadota</taxon>
        <taxon>Gammaproteobacteria</taxon>
        <taxon>Chromatiales</taxon>
        <taxon>Ectothiorhodospiraceae</taxon>
        <taxon>Spiribacter</taxon>
    </lineage>
</organism>
<dbReference type="EC" id="2.1.1.242" evidence="1"/>